<keyword evidence="2" id="KW-0479">Metal-binding</keyword>
<sequence>MRDGTLEIVQIRAGEMANFSYLIYCPLTLRGLGVDPSFAPDALLDAAGERGVAIEVLVNTHGHPDHIAGNGAVLAATGARLAAHPLDVPGAEIPLGDGSVLAVGKGSLQVLHTPGHTPGSLVLHPPGALITGDTLFVTFVGRADLKGSDPAALFASLRRLAALPPETLVYPGHDYGPQPVSTIGYERAHNPFLQCGDLESFLRLRMG</sequence>
<dbReference type="InterPro" id="IPR001279">
    <property type="entry name" value="Metallo-B-lactamas"/>
</dbReference>
<dbReference type="InterPro" id="IPR036866">
    <property type="entry name" value="RibonucZ/Hydroxyglut_hydro"/>
</dbReference>
<evidence type="ECO:0000256" key="1">
    <source>
        <dbReference type="ARBA" id="ARBA00001947"/>
    </source>
</evidence>
<evidence type="ECO:0000256" key="4">
    <source>
        <dbReference type="ARBA" id="ARBA00022833"/>
    </source>
</evidence>
<gene>
    <name evidence="6" type="ORF">DSOUD_3149</name>
</gene>
<dbReference type="OrthoDB" id="9802991at2"/>
<reference evidence="6 7" key="1">
    <citation type="submission" date="2015-07" db="EMBL/GenBank/DDBJ databases">
        <title>Isolation and Genomic Characterization of a Novel Halophilic Metal-Reducing Deltaproteobacterium from the Deep Subsurface.</title>
        <authorList>
            <person name="Badalamenti J.P."/>
            <person name="Summers Z.M."/>
            <person name="Gralnick J.A."/>
            <person name="Bond D.R."/>
        </authorList>
    </citation>
    <scope>NUCLEOTIDE SEQUENCE [LARGE SCALE GENOMIC DNA]</scope>
    <source>
        <strain evidence="6 7">WTL</strain>
    </source>
</reference>
<dbReference type="PATRIC" id="fig|1603606.3.peg.3394"/>
<evidence type="ECO:0000259" key="5">
    <source>
        <dbReference type="SMART" id="SM00849"/>
    </source>
</evidence>
<dbReference type="GO" id="GO:0046872">
    <property type="term" value="F:metal ion binding"/>
    <property type="evidence" value="ECO:0007669"/>
    <property type="project" value="UniProtKB-KW"/>
</dbReference>
<evidence type="ECO:0000313" key="7">
    <source>
        <dbReference type="Proteomes" id="UP000057158"/>
    </source>
</evidence>
<dbReference type="Pfam" id="PF00753">
    <property type="entry name" value="Lactamase_B"/>
    <property type="match status" value="1"/>
</dbReference>
<dbReference type="STRING" id="1603606.DSOUD_3149"/>
<dbReference type="AlphaFoldDB" id="A0A0M5INU6"/>
<dbReference type="Proteomes" id="UP000057158">
    <property type="component" value="Chromosome"/>
</dbReference>
<dbReference type="PANTHER" id="PTHR46233:SF3">
    <property type="entry name" value="HYDROXYACYLGLUTATHIONE HYDROLASE GLOC"/>
    <property type="match status" value="1"/>
</dbReference>
<comment type="cofactor">
    <cofactor evidence="1">
        <name>Zn(2+)</name>
        <dbReference type="ChEBI" id="CHEBI:29105"/>
    </cofactor>
</comment>
<evidence type="ECO:0000313" key="6">
    <source>
        <dbReference type="EMBL" id="ALC17874.1"/>
    </source>
</evidence>
<evidence type="ECO:0000256" key="3">
    <source>
        <dbReference type="ARBA" id="ARBA00022801"/>
    </source>
</evidence>
<evidence type="ECO:0000256" key="2">
    <source>
        <dbReference type="ARBA" id="ARBA00022723"/>
    </source>
</evidence>
<feature type="domain" description="Metallo-beta-lactamase" evidence="5">
    <location>
        <begin position="17"/>
        <end position="173"/>
    </location>
</feature>
<accession>A0A0M5INU6</accession>
<dbReference type="SUPFAM" id="SSF56281">
    <property type="entry name" value="Metallo-hydrolase/oxidoreductase"/>
    <property type="match status" value="1"/>
</dbReference>
<dbReference type="KEGG" id="des:DSOUD_3149"/>
<dbReference type="GO" id="GO:0016787">
    <property type="term" value="F:hydrolase activity"/>
    <property type="evidence" value="ECO:0007669"/>
    <property type="project" value="UniProtKB-KW"/>
</dbReference>
<dbReference type="EMBL" id="CP010802">
    <property type="protein sequence ID" value="ALC17874.1"/>
    <property type="molecule type" value="Genomic_DNA"/>
</dbReference>
<name>A0A0M5INU6_9BACT</name>
<dbReference type="RefSeq" id="WP_053551850.1">
    <property type="nucleotide sequence ID" value="NZ_CP010802.1"/>
</dbReference>
<proteinExistence type="predicted"/>
<keyword evidence="4" id="KW-0862">Zinc</keyword>
<keyword evidence="3 6" id="KW-0378">Hydrolase</keyword>
<dbReference type="Gene3D" id="3.60.15.10">
    <property type="entry name" value="Ribonuclease Z/Hydroxyacylglutathione hydrolase-like"/>
    <property type="match status" value="1"/>
</dbReference>
<dbReference type="InterPro" id="IPR051453">
    <property type="entry name" value="MBL_Glyoxalase_II"/>
</dbReference>
<protein>
    <submittedName>
        <fullName evidence="6">Glyoxylase/beta-lactamase superfamily II-like metal-dependent hydrolase</fullName>
    </submittedName>
</protein>
<dbReference type="SMART" id="SM00849">
    <property type="entry name" value="Lactamase_B"/>
    <property type="match status" value="1"/>
</dbReference>
<organism evidence="6 7">
    <name type="scientific">Desulfuromonas soudanensis</name>
    <dbReference type="NCBI Taxonomy" id="1603606"/>
    <lineage>
        <taxon>Bacteria</taxon>
        <taxon>Pseudomonadati</taxon>
        <taxon>Thermodesulfobacteriota</taxon>
        <taxon>Desulfuromonadia</taxon>
        <taxon>Desulfuromonadales</taxon>
        <taxon>Desulfuromonadaceae</taxon>
        <taxon>Desulfuromonas</taxon>
    </lineage>
</organism>
<dbReference type="PANTHER" id="PTHR46233">
    <property type="entry name" value="HYDROXYACYLGLUTATHIONE HYDROLASE GLOC"/>
    <property type="match status" value="1"/>
</dbReference>
<keyword evidence="7" id="KW-1185">Reference proteome</keyword>